<evidence type="ECO:0000256" key="7">
    <source>
        <dbReference type="PIRSR" id="PIRSR001134-2"/>
    </source>
</evidence>
<gene>
    <name evidence="10" type="ORF">EXU32_16935</name>
</gene>
<evidence type="ECO:0000256" key="1">
    <source>
        <dbReference type="ARBA" id="ARBA00007664"/>
    </source>
</evidence>
<dbReference type="AlphaFoldDB" id="A0A4V0ZBF1"/>
<keyword evidence="8" id="KW-0732">Signal</keyword>
<comment type="similarity">
    <text evidence="1">Belongs to the peptidase S1 family.</text>
</comment>
<reference evidence="10 11" key="1">
    <citation type="submission" date="2019-02" db="EMBL/GenBank/DDBJ databases">
        <title>Genomic data mining of an Antarctic deep-sea actinobacterium, Janibacterlimosus P3-3-X1.</title>
        <authorList>
            <person name="Liao L."/>
            <person name="Chen B."/>
        </authorList>
    </citation>
    <scope>NUCLEOTIDE SEQUENCE [LARGE SCALE GENOMIC DNA]</scope>
    <source>
        <strain evidence="10 11">P3-3-X1</strain>
    </source>
</reference>
<evidence type="ECO:0000256" key="3">
    <source>
        <dbReference type="ARBA" id="ARBA00022801"/>
    </source>
</evidence>
<dbReference type="OrthoDB" id="8781117at2"/>
<feature type="active site" description="Charge relay system" evidence="6">
    <location>
        <position position="332"/>
    </location>
</feature>
<organism evidence="10 11">
    <name type="scientific">Janibacter limosus</name>
    <dbReference type="NCBI Taxonomy" id="53458"/>
    <lineage>
        <taxon>Bacteria</taxon>
        <taxon>Bacillati</taxon>
        <taxon>Actinomycetota</taxon>
        <taxon>Actinomycetes</taxon>
        <taxon>Micrococcales</taxon>
        <taxon>Intrasporangiaceae</taxon>
        <taxon>Janibacter</taxon>
    </lineage>
</organism>
<feature type="signal peptide" evidence="8">
    <location>
        <begin position="1"/>
        <end position="26"/>
    </location>
</feature>
<protein>
    <submittedName>
        <fullName evidence="10">Trypsin-like serine protease</fullName>
    </submittedName>
</protein>
<evidence type="ECO:0000313" key="11">
    <source>
        <dbReference type="Proteomes" id="UP000290408"/>
    </source>
</evidence>
<dbReference type="InterPro" id="IPR009003">
    <property type="entry name" value="Peptidase_S1_PA"/>
</dbReference>
<dbReference type="GO" id="GO:0004252">
    <property type="term" value="F:serine-type endopeptidase activity"/>
    <property type="evidence" value="ECO:0007669"/>
    <property type="project" value="InterPro"/>
</dbReference>
<evidence type="ECO:0000313" key="10">
    <source>
        <dbReference type="EMBL" id="QBF47778.1"/>
    </source>
</evidence>
<dbReference type="Proteomes" id="UP000290408">
    <property type="component" value="Chromosome"/>
</dbReference>
<dbReference type="InterPro" id="IPR043504">
    <property type="entry name" value="Peptidase_S1_PA_chymotrypsin"/>
</dbReference>
<dbReference type="SUPFAM" id="SSF50494">
    <property type="entry name" value="Trypsin-like serine proteases"/>
    <property type="match status" value="1"/>
</dbReference>
<evidence type="ECO:0000256" key="2">
    <source>
        <dbReference type="ARBA" id="ARBA00022670"/>
    </source>
</evidence>
<accession>A0A4V0ZBF1</accession>
<name>A0A4V0ZBF1_9MICO</name>
<feature type="disulfide bond" evidence="7">
    <location>
        <begin position="198"/>
        <end position="219"/>
    </location>
</feature>
<dbReference type="Pfam" id="PF00089">
    <property type="entry name" value="Trypsin"/>
    <property type="match status" value="1"/>
</dbReference>
<feature type="chain" id="PRO_5020297380" evidence="8">
    <location>
        <begin position="27"/>
        <end position="388"/>
    </location>
</feature>
<dbReference type="InterPro" id="IPR001316">
    <property type="entry name" value="Pept_S1A_streptogrisin"/>
</dbReference>
<keyword evidence="4" id="KW-0720">Serine protease</keyword>
<evidence type="ECO:0000259" key="9">
    <source>
        <dbReference type="Pfam" id="PF00089"/>
    </source>
</evidence>
<keyword evidence="5 7" id="KW-1015">Disulfide bond</keyword>
<dbReference type="PIRSF" id="PIRSF001134">
    <property type="entry name" value="Streptogrisin"/>
    <property type="match status" value="1"/>
</dbReference>
<keyword evidence="11" id="KW-1185">Reference proteome</keyword>
<dbReference type="EMBL" id="CP036164">
    <property type="protein sequence ID" value="QBF47778.1"/>
    <property type="molecule type" value="Genomic_DNA"/>
</dbReference>
<dbReference type="InterPro" id="IPR001254">
    <property type="entry name" value="Trypsin_dom"/>
</dbReference>
<evidence type="ECO:0000256" key="6">
    <source>
        <dbReference type="PIRSR" id="PIRSR001134-1"/>
    </source>
</evidence>
<feature type="disulfide bond" evidence="7">
    <location>
        <begin position="326"/>
        <end position="356"/>
    </location>
</feature>
<dbReference type="PRINTS" id="PR00861">
    <property type="entry name" value="ALYTICPTASE"/>
</dbReference>
<feature type="disulfide bond" evidence="7">
    <location>
        <begin position="290"/>
        <end position="300"/>
    </location>
</feature>
<dbReference type="RefSeq" id="WP_130630951.1">
    <property type="nucleotide sequence ID" value="NZ_CP036164.1"/>
</dbReference>
<feature type="active site" description="Charge relay system" evidence="6">
    <location>
        <position position="218"/>
    </location>
</feature>
<sequence length="388" mass="39941">MTLRSTLTLTGALLGASVVMAPLASAADVPDSQVQRTDPMTSFVMQRDGKTSAQAKSYLAAKERKQSSLRSLEAKGVNADGAWFEGTQLVVGVSSSADAAKVRSAGLRPSTTVSQSSLDAVADRVLAKAGRQSGHVVTVGPDLSTGVVEVRLAKDAPARLRRTIAAMDRVTVTTADELTTQADVVPGRIMDLSPGTNCSLGFPGTTSSGNNVLLTAGHCVEGLPDILDVNGTHIGRGTHSRFREGYSSVDMGLMDIDSEDVGQPYVDSRGHSGYYAVQGASKNPVGSEICKAGNTTGWTCGTIKAYNRTVNYGGTSVSGLAEASVCTEGGDSGGAYIGVGNLAQGMTSGGPVGVECGYNQGYDAGSYSFFQPVVDAANYYGVRVAVAN</sequence>
<dbReference type="KEGG" id="jli:EXU32_16935"/>
<evidence type="ECO:0000256" key="4">
    <source>
        <dbReference type="ARBA" id="ARBA00022825"/>
    </source>
</evidence>
<dbReference type="GO" id="GO:0006508">
    <property type="term" value="P:proteolysis"/>
    <property type="evidence" value="ECO:0007669"/>
    <property type="project" value="UniProtKB-KW"/>
</dbReference>
<feature type="active site" description="Charge relay system" evidence="6">
    <location>
        <position position="250"/>
    </location>
</feature>
<evidence type="ECO:0000256" key="5">
    <source>
        <dbReference type="ARBA" id="ARBA00023157"/>
    </source>
</evidence>
<dbReference type="STRING" id="1216970.GCA_001570985_01194"/>
<proteinExistence type="inferred from homology"/>
<keyword evidence="2 10" id="KW-0645">Protease</keyword>
<dbReference type="CDD" id="cd21112">
    <property type="entry name" value="alphaLP-like"/>
    <property type="match status" value="1"/>
</dbReference>
<keyword evidence="3" id="KW-0378">Hydrolase</keyword>
<feature type="domain" description="Peptidase S1" evidence="9">
    <location>
        <begin position="209"/>
        <end position="355"/>
    </location>
</feature>
<dbReference type="Gene3D" id="2.40.10.10">
    <property type="entry name" value="Trypsin-like serine proteases"/>
    <property type="match status" value="2"/>
</dbReference>
<evidence type="ECO:0000256" key="8">
    <source>
        <dbReference type="SAM" id="SignalP"/>
    </source>
</evidence>